<organism evidence="7 8">
    <name type="scientific">Immersiella caudata</name>
    <dbReference type="NCBI Taxonomy" id="314043"/>
    <lineage>
        <taxon>Eukaryota</taxon>
        <taxon>Fungi</taxon>
        <taxon>Dikarya</taxon>
        <taxon>Ascomycota</taxon>
        <taxon>Pezizomycotina</taxon>
        <taxon>Sordariomycetes</taxon>
        <taxon>Sordariomycetidae</taxon>
        <taxon>Sordariales</taxon>
        <taxon>Lasiosphaeriaceae</taxon>
        <taxon>Immersiella</taxon>
    </lineage>
</organism>
<feature type="chain" id="PRO_5041272735" evidence="3">
    <location>
        <begin position="22"/>
        <end position="571"/>
    </location>
</feature>
<dbReference type="PANTHER" id="PTHR48267">
    <property type="entry name" value="CUPREDOXIN SUPERFAMILY PROTEIN"/>
    <property type="match status" value="1"/>
</dbReference>
<gene>
    <name evidence="7" type="ORF">B0T14DRAFT_561718</name>
</gene>
<dbReference type="InterPro" id="IPR045087">
    <property type="entry name" value="Cu-oxidase_fam"/>
</dbReference>
<comment type="caution">
    <text evidence="7">The sequence shown here is derived from an EMBL/GenBank/DDBJ whole genome shotgun (WGS) entry which is preliminary data.</text>
</comment>
<dbReference type="InterPro" id="IPR001117">
    <property type="entry name" value="Cu-oxidase_2nd"/>
</dbReference>
<evidence type="ECO:0000256" key="2">
    <source>
        <dbReference type="ARBA" id="ARBA00023008"/>
    </source>
</evidence>
<evidence type="ECO:0000259" key="5">
    <source>
        <dbReference type="Pfam" id="PF07731"/>
    </source>
</evidence>
<keyword evidence="8" id="KW-1185">Reference proteome</keyword>
<dbReference type="InterPro" id="IPR011707">
    <property type="entry name" value="Cu-oxidase-like_N"/>
</dbReference>
<dbReference type="Pfam" id="PF07732">
    <property type="entry name" value="Cu-oxidase_3"/>
    <property type="match status" value="1"/>
</dbReference>
<dbReference type="EMBL" id="JAULSU010000001">
    <property type="protein sequence ID" value="KAK0634205.1"/>
    <property type="molecule type" value="Genomic_DNA"/>
</dbReference>
<reference evidence="7" key="1">
    <citation type="submission" date="2023-06" db="EMBL/GenBank/DDBJ databases">
        <title>Genome-scale phylogeny and comparative genomics of the fungal order Sordariales.</title>
        <authorList>
            <consortium name="Lawrence Berkeley National Laboratory"/>
            <person name="Hensen N."/>
            <person name="Bonometti L."/>
            <person name="Westerberg I."/>
            <person name="Brannstrom I.O."/>
            <person name="Guillou S."/>
            <person name="Cros-Aarteil S."/>
            <person name="Calhoun S."/>
            <person name="Haridas S."/>
            <person name="Kuo A."/>
            <person name="Mondo S."/>
            <person name="Pangilinan J."/>
            <person name="Riley R."/>
            <person name="Labutti K."/>
            <person name="Andreopoulos B."/>
            <person name="Lipzen A."/>
            <person name="Chen C."/>
            <person name="Yanf M."/>
            <person name="Daum C."/>
            <person name="Ng V."/>
            <person name="Clum A."/>
            <person name="Steindorff A."/>
            <person name="Ohm R."/>
            <person name="Martin F."/>
            <person name="Silar P."/>
            <person name="Natvig D."/>
            <person name="Lalanne C."/>
            <person name="Gautier V."/>
            <person name="Ament-Velasquez S.L."/>
            <person name="Kruys A."/>
            <person name="Hutchinson M.I."/>
            <person name="Powell A.J."/>
            <person name="Barry K."/>
            <person name="Miller A.N."/>
            <person name="Grigoriev I.V."/>
            <person name="Debuchy R."/>
            <person name="Gladieux P."/>
            <person name="Thoren M.H."/>
            <person name="Johannesson H."/>
        </authorList>
    </citation>
    <scope>NUCLEOTIDE SEQUENCE</scope>
    <source>
        <strain evidence="7">CBS 606.72</strain>
    </source>
</reference>
<name>A0AA40CDH7_9PEZI</name>
<accession>A0AA40CDH7</accession>
<proteinExistence type="inferred from homology"/>
<dbReference type="GO" id="GO:0016491">
    <property type="term" value="F:oxidoreductase activity"/>
    <property type="evidence" value="ECO:0007669"/>
    <property type="project" value="InterPro"/>
</dbReference>
<dbReference type="GO" id="GO:0005507">
    <property type="term" value="F:copper ion binding"/>
    <property type="evidence" value="ECO:0007669"/>
    <property type="project" value="InterPro"/>
</dbReference>
<evidence type="ECO:0000259" key="6">
    <source>
        <dbReference type="Pfam" id="PF07732"/>
    </source>
</evidence>
<comment type="similarity">
    <text evidence="1">Belongs to the multicopper oxidase family.</text>
</comment>
<evidence type="ECO:0000256" key="1">
    <source>
        <dbReference type="ARBA" id="ARBA00010609"/>
    </source>
</evidence>
<keyword evidence="2" id="KW-0186">Copper</keyword>
<keyword evidence="3" id="KW-0732">Signal</keyword>
<feature type="domain" description="Plastocyanin-like" evidence="5">
    <location>
        <begin position="350"/>
        <end position="482"/>
    </location>
</feature>
<dbReference type="Pfam" id="PF07731">
    <property type="entry name" value="Cu-oxidase_2"/>
    <property type="match status" value="1"/>
</dbReference>
<evidence type="ECO:0000259" key="4">
    <source>
        <dbReference type="Pfam" id="PF00394"/>
    </source>
</evidence>
<dbReference type="Gene3D" id="2.60.40.420">
    <property type="entry name" value="Cupredoxins - blue copper proteins"/>
    <property type="match status" value="3"/>
</dbReference>
<evidence type="ECO:0000256" key="3">
    <source>
        <dbReference type="SAM" id="SignalP"/>
    </source>
</evidence>
<sequence>MILSKLAAWTLPILAAHPVFGKDWESPAYTWLYQSPLPIPPVKTPTMSIVNPVTSNTIDYYEVYINAFQQIVYPNKPPVNLVGYDGISPGPTFIIERGQETVVRFINNATMANSVHLHGSYSRAPWDGWAEDVTEPGEFKDYYYPNSQPGRMLWYHDHAIEHTAENAYFGQAGAYIIHDPAEDSLGLPSGYGVYDIPLVLSSKYYESNGQLVSPAGETDSLYGDVIHVNGQPWPYLNVEPRKYRFRILDASRASGSTTKIPFQVIASDAGLLTGPVATDNLWISMGERYEIVVDFSGFAGQNITLRNYEDVGKDDDYLRTNQVMRFVVSSTAVTDTSTVPSALAVVDFPTPSGPGVDHHFEFDRSNGQWQINGVVFADVANRVLANVPRGTVEIWELENGGGGWTHPIHIHLVDFKVLWRSNDQGRSVLPYEAAGLKDVVWLDANEIVRVEAHYAPWDGVYMFHCHNLIHEDHEMMAAFNVTALEDFGYPETAFRDPMEGRWRAEAVAPSKFTPTAITEKVQFMASLQPYNNVEEVMEELDEYWATHKKRAAPAPKTRRMRIEGSKMREVL</sequence>
<dbReference type="AlphaFoldDB" id="A0AA40CDH7"/>
<dbReference type="CDD" id="cd13889">
    <property type="entry name" value="CuRO_3_BOD"/>
    <property type="match status" value="1"/>
</dbReference>
<dbReference type="InterPro" id="IPR008972">
    <property type="entry name" value="Cupredoxin"/>
</dbReference>
<evidence type="ECO:0000313" key="8">
    <source>
        <dbReference type="Proteomes" id="UP001175000"/>
    </source>
</evidence>
<dbReference type="SUPFAM" id="SSF49503">
    <property type="entry name" value="Cupredoxins"/>
    <property type="match status" value="3"/>
</dbReference>
<dbReference type="Proteomes" id="UP001175000">
    <property type="component" value="Unassembled WGS sequence"/>
</dbReference>
<feature type="signal peptide" evidence="3">
    <location>
        <begin position="1"/>
        <end position="21"/>
    </location>
</feature>
<dbReference type="Pfam" id="PF00394">
    <property type="entry name" value="Cu-oxidase"/>
    <property type="match status" value="1"/>
</dbReference>
<dbReference type="InterPro" id="IPR011706">
    <property type="entry name" value="Cu-oxidase_C"/>
</dbReference>
<feature type="domain" description="Plastocyanin-like" evidence="4">
    <location>
        <begin position="220"/>
        <end position="302"/>
    </location>
</feature>
<dbReference type="PANTHER" id="PTHR48267:SF1">
    <property type="entry name" value="BILIRUBIN OXIDASE"/>
    <property type="match status" value="1"/>
</dbReference>
<feature type="domain" description="Plastocyanin-like" evidence="6">
    <location>
        <begin position="75"/>
        <end position="181"/>
    </location>
</feature>
<evidence type="ECO:0000313" key="7">
    <source>
        <dbReference type="EMBL" id="KAK0634205.1"/>
    </source>
</evidence>
<protein>
    <submittedName>
        <fullName evidence="7">Cupredoxin</fullName>
    </submittedName>
</protein>